<dbReference type="SUPFAM" id="SSF49265">
    <property type="entry name" value="Fibronectin type III"/>
    <property type="match status" value="1"/>
</dbReference>
<keyword evidence="9" id="KW-1185">Reference proteome</keyword>
<keyword evidence="2 4" id="KW-0378">Hydrolase</keyword>
<dbReference type="PROSITE" id="PS00775">
    <property type="entry name" value="GLYCOSYL_HYDROL_F3"/>
    <property type="match status" value="1"/>
</dbReference>
<dbReference type="InterPro" id="IPR036881">
    <property type="entry name" value="Glyco_hydro_3_C_sf"/>
</dbReference>
<keyword evidence="5" id="KW-0175">Coiled coil</keyword>
<gene>
    <name evidence="8" type="ORF">LKD42_03925</name>
</gene>
<dbReference type="InterPro" id="IPR026891">
    <property type="entry name" value="Fn3-like"/>
</dbReference>
<dbReference type="GO" id="GO:0016787">
    <property type="term" value="F:hydrolase activity"/>
    <property type="evidence" value="ECO:0007669"/>
    <property type="project" value="UniProtKB-KW"/>
</dbReference>
<dbReference type="Gene3D" id="3.40.50.1700">
    <property type="entry name" value="Glycoside hydrolase family 3 C-terminal domain"/>
    <property type="match status" value="1"/>
</dbReference>
<comment type="similarity">
    <text evidence="1 4">Belongs to the glycosyl hydrolase 3 family.</text>
</comment>
<evidence type="ECO:0000256" key="3">
    <source>
        <dbReference type="ARBA" id="ARBA00023277"/>
    </source>
</evidence>
<feature type="domain" description="Fibronectin type III-like" evidence="7">
    <location>
        <begin position="383"/>
        <end position="453"/>
    </location>
</feature>
<evidence type="ECO:0000256" key="1">
    <source>
        <dbReference type="ARBA" id="ARBA00005336"/>
    </source>
</evidence>
<dbReference type="SMART" id="SM01217">
    <property type="entry name" value="Fn3_like"/>
    <property type="match status" value="1"/>
</dbReference>
<dbReference type="InterPro" id="IPR002772">
    <property type="entry name" value="Glyco_hydro_3_C"/>
</dbReference>
<dbReference type="InterPro" id="IPR019800">
    <property type="entry name" value="Glyco_hydro_3_AS"/>
</dbReference>
<dbReference type="Proteomes" id="UP001299235">
    <property type="component" value="Unassembled WGS sequence"/>
</dbReference>
<dbReference type="EMBL" id="JAJEQE010000008">
    <property type="protein sequence ID" value="MCC2148404.1"/>
    <property type="molecule type" value="Genomic_DNA"/>
</dbReference>
<sequence length="1160" mass="125131">MNHSKKWSKKAISMALVAAMVGTSVMPTFAASTDPNASAKREATNAAISQKAATQGMVLLENNNNSLPIAQTKGTKVALFGVGSYKTIKGGTGSGDVYLKDGANITVEQGFEDAGYDVVNQDFLTAQNTAYEKAESEAGSGGMFSSFVYKEEAYAEADVTAAAGKTDTAIYVLARNSGEGADRKAEKGDYYLTDNEAANLKLLGQKFKNVVVVLNTGGIVDTNFFNGKGGYAANDSLNRSKIEGLDSLVLMSQAGMNGGRALVQILNGEVNPSGKLTDTWAVDYNDYPSSATFSWNDAVHKDGETKEESNAANTAATAEEVYNDDIYVGYRFFDTFGKKVAYEFGYGESYTDFDIKVKTVKADAENISVVAEVKNTGKVTGKEVVEVYFSAPEGNLDKPYQELAAYQKVEVKAGETKEVTLSFDTDEMASYDENNEQYVLEDGTYKIRVGNSSRNTVEAADIKLDKDVVTEKAENALGMTKDKMQTGTYTADHVVAEGGAYKMDILDEKSTGYGTGITPTTEGLSAAKASLSLAASSFEKTETHAYTDGKVTSYISEDKDSDSNAYSKNADLEKETKKTVKAAKDATLVDVVNGKLTMEELVANMSSTELADLVEGGTYDGLSAGSSSSAVIGSQADSVYGAAGETTSNLYNSRYIPNIVLSDGPAGIRITKEYIQYELVGADATFDANQTYYTGKYSWSGMNYTEKAIANETEFKKLLTDGEKLYTTDNTKYYQYCTAMPIGTLLAQAWDPAVIEEVGRAVGTEMLEYGVTSWLAPGMNIHRNPLCGRNFEYYSEDPLISGEAAAAETKGVQTKADGTYSGIGVTLKHFAFNNQEQQRMGSNSVVSERAAREIYLKGFEIGVEEAQPDYIMSSYNMVNGYPTFENYGLLTTMLRDEWGFEGFVMTDWYSISRVNGANKGKNVQGLLMWAGNDCEMPGGNVKNMLTALNTDKTLRLGDLQKSAVNMLNVIAKSAVFENMLDKLATSDDAVTAAEAKQAKAILTKNKAQKVLDDLGYESKEDAAVKAQIAAAEKAKAEAEAAAKAAKAEADAAKAEAASANVKLEKNAFRAKKAAVKKVTGKSKAAVVKVKKVKGADGYQVQYSKKANFKSAKKANIKKLNVTLKRLSKGSKYYVRVRAYKTINGQKVYTKYSAKKTVKVK</sequence>
<dbReference type="PANTHER" id="PTHR42715">
    <property type="entry name" value="BETA-GLUCOSIDASE"/>
    <property type="match status" value="1"/>
</dbReference>
<dbReference type="SUPFAM" id="SSF51445">
    <property type="entry name" value="(Trans)glycosidases"/>
    <property type="match status" value="1"/>
</dbReference>
<evidence type="ECO:0000256" key="5">
    <source>
        <dbReference type="SAM" id="Coils"/>
    </source>
</evidence>
<keyword evidence="4" id="KW-0326">Glycosidase</keyword>
<feature type="coiled-coil region" evidence="5">
    <location>
        <begin position="1019"/>
        <end position="1064"/>
    </location>
</feature>
<evidence type="ECO:0000259" key="7">
    <source>
        <dbReference type="SMART" id="SM01217"/>
    </source>
</evidence>
<dbReference type="InterPro" id="IPR036116">
    <property type="entry name" value="FN3_sf"/>
</dbReference>
<evidence type="ECO:0000256" key="4">
    <source>
        <dbReference type="RuleBase" id="RU361161"/>
    </source>
</evidence>
<dbReference type="RefSeq" id="WP_248834860.1">
    <property type="nucleotide sequence ID" value="NZ_JAJEQE010000008.1"/>
</dbReference>
<accession>A0ABS8ETX6</accession>
<protein>
    <submittedName>
        <fullName evidence="8">Glycoside hydrolase family 3 C-terminal domain-containing protein</fullName>
    </submittedName>
</protein>
<dbReference type="Gene3D" id="2.60.40.10">
    <property type="entry name" value="Immunoglobulins"/>
    <property type="match status" value="2"/>
</dbReference>
<proteinExistence type="inferred from homology"/>
<evidence type="ECO:0000313" key="9">
    <source>
        <dbReference type="Proteomes" id="UP001299235"/>
    </source>
</evidence>
<dbReference type="Pfam" id="PF14310">
    <property type="entry name" value="Fn3-like"/>
    <property type="match status" value="1"/>
</dbReference>
<dbReference type="Gene3D" id="3.20.20.300">
    <property type="entry name" value="Glycoside hydrolase, family 3, N-terminal domain"/>
    <property type="match status" value="1"/>
</dbReference>
<evidence type="ECO:0000256" key="6">
    <source>
        <dbReference type="SAM" id="SignalP"/>
    </source>
</evidence>
<keyword evidence="6" id="KW-0732">Signal</keyword>
<feature type="chain" id="PRO_5045129567" evidence="6">
    <location>
        <begin position="31"/>
        <end position="1160"/>
    </location>
</feature>
<dbReference type="Pfam" id="PF01915">
    <property type="entry name" value="Glyco_hydro_3_C"/>
    <property type="match status" value="1"/>
</dbReference>
<reference evidence="8 9" key="1">
    <citation type="submission" date="2021-10" db="EMBL/GenBank/DDBJ databases">
        <title>Anaerobic single-cell dispensing facilitates the cultivation of human gut bacteria.</title>
        <authorList>
            <person name="Afrizal A."/>
        </authorList>
    </citation>
    <scope>NUCLEOTIDE SEQUENCE [LARGE SCALE GENOMIC DNA]</scope>
    <source>
        <strain evidence="8 9">CLA-AA-H246</strain>
    </source>
</reference>
<feature type="signal peptide" evidence="6">
    <location>
        <begin position="1"/>
        <end position="30"/>
    </location>
</feature>
<dbReference type="InterPro" id="IPR013783">
    <property type="entry name" value="Ig-like_fold"/>
</dbReference>
<evidence type="ECO:0000313" key="8">
    <source>
        <dbReference type="EMBL" id="MCC2148404.1"/>
    </source>
</evidence>
<dbReference type="InterPro" id="IPR001764">
    <property type="entry name" value="Glyco_hydro_3_N"/>
</dbReference>
<dbReference type="Pfam" id="PF00933">
    <property type="entry name" value="Glyco_hydro_3"/>
    <property type="match status" value="1"/>
</dbReference>
<keyword evidence="3" id="KW-0119">Carbohydrate metabolism</keyword>
<dbReference type="SUPFAM" id="SSF52279">
    <property type="entry name" value="Beta-D-glucan exohydrolase, C-terminal domain"/>
    <property type="match status" value="1"/>
</dbReference>
<dbReference type="CDD" id="cd00063">
    <property type="entry name" value="FN3"/>
    <property type="match status" value="1"/>
</dbReference>
<dbReference type="InterPro" id="IPR003961">
    <property type="entry name" value="FN3_dom"/>
</dbReference>
<dbReference type="InterPro" id="IPR050288">
    <property type="entry name" value="Cellulose_deg_GH3"/>
</dbReference>
<dbReference type="InterPro" id="IPR036962">
    <property type="entry name" value="Glyco_hydro_3_N_sf"/>
</dbReference>
<evidence type="ECO:0000256" key="2">
    <source>
        <dbReference type="ARBA" id="ARBA00022801"/>
    </source>
</evidence>
<comment type="caution">
    <text evidence="8">The sequence shown here is derived from an EMBL/GenBank/DDBJ whole genome shotgun (WGS) entry which is preliminary data.</text>
</comment>
<dbReference type="PANTHER" id="PTHR42715:SF10">
    <property type="entry name" value="BETA-GLUCOSIDASE"/>
    <property type="match status" value="1"/>
</dbReference>
<dbReference type="InterPro" id="IPR017853">
    <property type="entry name" value="GH"/>
</dbReference>
<name>A0ABS8ETX6_9FIRM</name>
<organism evidence="8 9">
    <name type="scientific">Hominisplanchenecus faecis</name>
    <dbReference type="NCBI Taxonomy" id="2885351"/>
    <lineage>
        <taxon>Bacteria</taxon>
        <taxon>Bacillati</taxon>
        <taxon>Bacillota</taxon>
        <taxon>Clostridia</taxon>
        <taxon>Lachnospirales</taxon>
        <taxon>Lachnospiraceae</taxon>
        <taxon>Hominisplanchenecus</taxon>
    </lineage>
</organism>